<keyword evidence="2" id="KW-0812">Transmembrane</keyword>
<dbReference type="InterPro" id="IPR043968">
    <property type="entry name" value="SGNH"/>
</dbReference>
<feature type="region of interest" description="Disordered" evidence="1">
    <location>
        <begin position="1"/>
        <end position="22"/>
    </location>
</feature>
<evidence type="ECO:0000313" key="6">
    <source>
        <dbReference type="Proteomes" id="UP000603200"/>
    </source>
</evidence>
<dbReference type="PANTHER" id="PTHR23028:SF53">
    <property type="entry name" value="ACYL_TRANSF_3 DOMAIN-CONTAINING PROTEIN"/>
    <property type="match status" value="1"/>
</dbReference>
<evidence type="ECO:0000259" key="4">
    <source>
        <dbReference type="Pfam" id="PF19040"/>
    </source>
</evidence>
<feature type="domain" description="SGNH" evidence="4">
    <location>
        <begin position="451"/>
        <end position="692"/>
    </location>
</feature>
<dbReference type="RefSeq" id="WP_239158774.1">
    <property type="nucleotide sequence ID" value="NZ_BAAATV010000005.1"/>
</dbReference>
<proteinExistence type="predicted"/>
<organism evidence="5 6">
    <name type="scientific">Winogradskya humida</name>
    <dbReference type="NCBI Taxonomy" id="113566"/>
    <lineage>
        <taxon>Bacteria</taxon>
        <taxon>Bacillati</taxon>
        <taxon>Actinomycetota</taxon>
        <taxon>Actinomycetes</taxon>
        <taxon>Micromonosporales</taxon>
        <taxon>Micromonosporaceae</taxon>
        <taxon>Winogradskya</taxon>
    </lineage>
</organism>
<gene>
    <name evidence="5" type="ORF">Ahu01nite_023070</name>
</gene>
<evidence type="ECO:0000259" key="3">
    <source>
        <dbReference type="Pfam" id="PF01757"/>
    </source>
</evidence>
<feature type="transmembrane region" description="Helical" evidence="2">
    <location>
        <begin position="337"/>
        <end position="357"/>
    </location>
</feature>
<feature type="transmembrane region" description="Helical" evidence="2">
    <location>
        <begin position="222"/>
        <end position="238"/>
    </location>
</feature>
<feature type="transmembrane region" description="Helical" evidence="2">
    <location>
        <begin position="369"/>
        <end position="388"/>
    </location>
</feature>
<accession>A0ABQ3ZKT4</accession>
<evidence type="ECO:0000256" key="1">
    <source>
        <dbReference type="SAM" id="MobiDB-lite"/>
    </source>
</evidence>
<reference evidence="5 6" key="1">
    <citation type="submission" date="2021-01" db="EMBL/GenBank/DDBJ databases">
        <title>Whole genome shotgun sequence of Actinoplanes humidus NBRC 14915.</title>
        <authorList>
            <person name="Komaki H."/>
            <person name="Tamura T."/>
        </authorList>
    </citation>
    <scope>NUCLEOTIDE SEQUENCE [LARGE SCALE GENOMIC DNA]</scope>
    <source>
        <strain evidence="5 6">NBRC 14915</strain>
    </source>
</reference>
<protein>
    <submittedName>
        <fullName evidence="5">Acyltransferase</fullName>
    </submittedName>
</protein>
<feature type="transmembrane region" description="Helical" evidence="2">
    <location>
        <begin position="245"/>
        <end position="264"/>
    </location>
</feature>
<feature type="domain" description="Acyltransferase 3" evidence="3">
    <location>
        <begin position="30"/>
        <end position="351"/>
    </location>
</feature>
<dbReference type="InterPro" id="IPR002656">
    <property type="entry name" value="Acyl_transf_3_dom"/>
</dbReference>
<dbReference type="Pfam" id="PF01757">
    <property type="entry name" value="Acyl_transf_3"/>
    <property type="match status" value="1"/>
</dbReference>
<dbReference type="PANTHER" id="PTHR23028">
    <property type="entry name" value="ACETYLTRANSFERASE"/>
    <property type="match status" value="1"/>
</dbReference>
<keyword evidence="2" id="KW-0472">Membrane</keyword>
<feature type="transmembrane region" description="Helical" evidence="2">
    <location>
        <begin position="270"/>
        <end position="293"/>
    </location>
</feature>
<evidence type="ECO:0000256" key="2">
    <source>
        <dbReference type="SAM" id="Phobius"/>
    </source>
</evidence>
<feature type="compositionally biased region" description="Low complexity" evidence="1">
    <location>
        <begin position="1"/>
        <end position="15"/>
    </location>
</feature>
<feature type="transmembrane region" description="Helical" evidence="2">
    <location>
        <begin position="190"/>
        <end position="216"/>
    </location>
</feature>
<feature type="transmembrane region" description="Helical" evidence="2">
    <location>
        <begin position="56"/>
        <end position="75"/>
    </location>
</feature>
<feature type="transmembrane region" description="Helical" evidence="2">
    <location>
        <begin position="314"/>
        <end position="331"/>
    </location>
</feature>
<comment type="caution">
    <text evidence="5">The sequence shown here is derived from an EMBL/GenBank/DDBJ whole genome shotgun (WGS) entry which is preliminary data.</text>
</comment>
<keyword evidence="5" id="KW-0012">Acyltransferase</keyword>
<dbReference type="GO" id="GO:0016746">
    <property type="term" value="F:acyltransferase activity"/>
    <property type="evidence" value="ECO:0007669"/>
    <property type="project" value="UniProtKB-KW"/>
</dbReference>
<feature type="transmembrane region" description="Helical" evidence="2">
    <location>
        <begin position="96"/>
        <end position="116"/>
    </location>
</feature>
<keyword evidence="5" id="KW-0808">Transferase</keyword>
<evidence type="ECO:0000313" key="5">
    <source>
        <dbReference type="EMBL" id="GIE19205.1"/>
    </source>
</evidence>
<dbReference type="EMBL" id="BOMN01000027">
    <property type="protein sequence ID" value="GIE19205.1"/>
    <property type="molecule type" value="Genomic_DNA"/>
</dbReference>
<feature type="transmembrane region" description="Helical" evidence="2">
    <location>
        <begin position="168"/>
        <end position="183"/>
    </location>
</feature>
<dbReference type="Pfam" id="PF19040">
    <property type="entry name" value="SGNH"/>
    <property type="match status" value="1"/>
</dbReference>
<name>A0ABQ3ZKT4_9ACTN</name>
<sequence>MSISSPSRTTIPSQRGDGRQPGAHLGFRPDIEGLRAVAVVLVVLSHAGVARLEGGYVGVDVFFVISGFLITTLLVKELGRTGTISLTNFYSRRATRLLPASTLVLVATLIGSWLWLPSTRFASIAKDALFSTFYGINWRLAAEGTDYLNATAAPSPLQHLWSLAVEEQFYFVWPLLLLAIWAWRRKAAGVALSVIVVVSLAVSVHQTATAAPWAYFGAHTRAFELAIGALVAIGSATFGRTPRIWALMVTWGGLAAIVLAAVVFDDHTAFPGYAALLPVLGTAAVIAGGTSGARGGAGLLLGTRPFQEIGKLSYGWYLWHWPVLMIGPAALGRTPSLKLNAVLALGALVLAFASYHLVENPIRKRRSLLLGLAFSASAAAISLIAMQFTPPLPVGPAAAQTAAELSAASDPQARLTELIKASAKQTKVPSNLTPALNDAGADVPRIYADQCHLNYEPAHQDRPCVYGDPNGAKTVYLIGDSHAAHWFPAFDLAAQQRGWKLVALTKSACQVPSVLVWNVPLKRPYAECVTWRDQVFDRIRADKPALVVMSSNDLDNGGLIDANGNRIPTSGRDDDKLWVDGWQKSFDRLGQPGTQLLLLQDSPWPKGTAPECVAAHADKVTDCNRPRNGSIVEPARRNAVAAAAKARGIRVVNPLNWFCTATCPAVIGNTLVFKDNSHLTTAYARALAPLIARQVIGAS</sequence>
<keyword evidence="6" id="KW-1185">Reference proteome</keyword>
<dbReference type="InterPro" id="IPR050879">
    <property type="entry name" value="Acyltransferase_3"/>
</dbReference>
<keyword evidence="2" id="KW-1133">Transmembrane helix</keyword>
<dbReference type="SUPFAM" id="SSF52266">
    <property type="entry name" value="SGNH hydrolase"/>
    <property type="match status" value="1"/>
</dbReference>
<dbReference type="Proteomes" id="UP000603200">
    <property type="component" value="Unassembled WGS sequence"/>
</dbReference>